<evidence type="ECO:0000256" key="1">
    <source>
        <dbReference type="SAM" id="MobiDB-lite"/>
    </source>
</evidence>
<protein>
    <submittedName>
        <fullName evidence="2">Uncharacterized protein</fullName>
    </submittedName>
</protein>
<proteinExistence type="predicted"/>
<dbReference type="AlphaFoldDB" id="A0ABC9Z2I2"/>
<dbReference type="EMBL" id="BBYQ01000111">
    <property type="protein sequence ID" value="GAP31328.1"/>
    <property type="molecule type" value="Genomic_DNA"/>
</dbReference>
<organism evidence="2 3">
    <name type="scientific">Nocardia seriolae</name>
    <dbReference type="NCBI Taxonomy" id="37332"/>
    <lineage>
        <taxon>Bacteria</taxon>
        <taxon>Bacillati</taxon>
        <taxon>Actinomycetota</taxon>
        <taxon>Actinomycetes</taxon>
        <taxon>Mycobacteriales</taxon>
        <taxon>Nocardiaceae</taxon>
        <taxon>Nocardia</taxon>
    </lineage>
</organism>
<sequence>MQPGSVQRSEAGPADEAAPPERVEPPDPAEPPVTDAAAGAGLAATAGAVPHTVQYPSSMVPVQPGSVQFMIASPFSA</sequence>
<dbReference type="Proteomes" id="UP000037179">
    <property type="component" value="Unassembled WGS sequence"/>
</dbReference>
<reference evidence="2 3" key="2">
    <citation type="journal article" date="2016" name="Genome Announc.">
        <title>Draft Genome Sequence of Erythromycin- and Oxytetracycline-Sensitive Nocardia seriolae Strain U-1 (NBRC 110359).</title>
        <authorList>
            <person name="Imajoh M."/>
            <person name="Sukeda M."/>
            <person name="Shimizu M."/>
            <person name="Yamane J."/>
            <person name="Ohnishi K."/>
            <person name="Oshima S."/>
        </authorList>
    </citation>
    <scope>NUCLEOTIDE SEQUENCE [LARGE SCALE GENOMIC DNA]</scope>
    <source>
        <strain evidence="2 3">U-1</strain>
    </source>
</reference>
<evidence type="ECO:0000313" key="3">
    <source>
        <dbReference type="Proteomes" id="UP000037179"/>
    </source>
</evidence>
<name>A0ABC9Z2I2_9NOCA</name>
<comment type="caution">
    <text evidence="2">The sequence shown here is derived from an EMBL/GenBank/DDBJ whole genome shotgun (WGS) entry which is preliminary data.</text>
</comment>
<gene>
    <name evidence="2" type="ORF">NSK11_contig00111-0004</name>
</gene>
<keyword evidence="3" id="KW-1185">Reference proteome</keyword>
<reference evidence="3" key="1">
    <citation type="submission" date="2015-07" db="EMBL/GenBank/DDBJ databases">
        <title>Nocardia seriolae U-1 whole genome shotgun sequence.</title>
        <authorList>
            <person name="Imajoh M."/>
            <person name="Fukumoto Y."/>
            <person name="Sukeda M."/>
            <person name="Yamane J."/>
            <person name="Yamasaki K."/>
            <person name="Shimizu M."/>
            <person name="Ohnishi K."/>
            <person name="Oshima S."/>
        </authorList>
    </citation>
    <scope>NUCLEOTIDE SEQUENCE [LARGE SCALE GENOMIC DNA]</scope>
    <source>
        <strain evidence="3">U-1</strain>
    </source>
</reference>
<evidence type="ECO:0000313" key="2">
    <source>
        <dbReference type="EMBL" id="GAP31328.1"/>
    </source>
</evidence>
<accession>A0ABC9Z2I2</accession>
<feature type="region of interest" description="Disordered" evidence="1">
    <location>
        <begin position="1"/>
        <end position="42"/>
    </location>
</feature>